<protein>
    <recommendedName>
        <fullName evidence="4">Transmembrane protein</fullName>
    </recommendedName>
</protein>
<feature type="transmembrane region" description="Helical" evidence="1">
    <location>
        <begin position="12"/>
        <end position="33"/>
    </location>
</feature>
<sequence length="87" mass="9367">MTGASWEMDRCEMLVVYWVLGFNFWVVFGMGLVCETPFCVDGLDGAAVVVVRERGDGREGGVCVKGSWGVGGLEGWRAGLVLQYGGD</sequence>
<accession>A0A6G1JAS3</accession>
<gene>
    <name evidence="2" type="ORF">K458DRAFT_167498</name>
</gene>
<dbReference type="Proteomes" id="UP000799291">
    <property type="component" value="Unassembled WGS sequence"/>
</dbReference>
<reference evidence="2" key="1">
    <citation type="journal article" date="2020" name="Stud. Mycol.">
        <title>101 Dothideomycetes genomes: a test case for predicting lifestyles and emergence of pathogens.</title>
        <authorList>
            <person name="Haridas S."/>
            <person name="Albert R."/>
            <person name="Binder M."/>
            <person name="Bloem J."/>
            <person name="Labutti K."/>
            <person name="Salamov A."/>
            <person name="Andreopoulos B."/>
            <person name="Baker S."/>
            <person name="Barry K."/>
            <person name="Bills G."/>
            <person name="Bluhm B."/>
            <person name="Cannon C."/>
            <person name="Castanera R."/>
            <person name="Culley D."/>
            <person name="Daum C."/>
            <person name="Ezra D."/>
            <person name="Gonzalez J."/>
            <person name="Henrissat B."/>
            <person name="Kuo A."/>
            <person name="Liang C."/>
            <person name="Lipzen A."/>
            <person name="Lutzoni F."/>
            <person name="Magnuson J."/>
            <person name="Mondo S."/>
            <person name="Nolan M."/>
            <person name="Ohm R."/>
            <person name="Pangilinan J."/>
            <person name="Park H.-J."/>
            <person name="Ramirez L."/>
            <person name="Alfaro M."/>
            <person name="Sun H."/>
            <person name="Tritt A."/>
            <person name="Yoshinaga Y."/>
            <person name="Zwiers L.-H."/>
            <person name="Turgeon B."/>
            <person name="Goodwin S."/>
            <person name="Spatafora J."/>
            <person name="Crous P."/>
            <person name="Grigoriev I."/>
        </authorList>
    </citation>
    <scope>NUCLEOTIDE SEQUENCE</scope>
    <source>
        <strain evidence="2">CBS 122367</strain>
    </source>
</reference>
<dbReference type="EMBL" id="MU005574">
    <property type="protein sequence ID" value="KAF2687632.1"/>
    <property type="molecule type" value="Genomic_DNA"/>
</dbReference>
<evidence type="ECO:0000313" key="2">
    <source>
        <dbReference type="EMBL" id="KAF2687632.1"/>
    </source>
</evidence>
<dbReference type="AlphaFoldDB" id="A0A6G1JAS3"/>
<organism evidence="2 3">
    <name type="scientific">Lentithecium fluviatile CBS 122367</name>
    <dbReference type="NCBI Taxonomy" id="1168545"/>
    <lineage>
        <taxon>Eukaryota</taxon>
        <taxon>Fungi</taxon>
        <taxon>Dikarya</taxon>
        <taxon>Ascomycota</taxon>
        <taxon>Pezizomycotina</taxon>
        <taxon>Dothideomycetes</taxon>
        <taxon>Pleosporomycetidae</taxon>
        <taxon>Pleosporales</taxon>
        <taxon>Massarineae</taxon>
        <taxon>Lentitheciaceae</taxon>
        <taxon>Lentithecium</taxon>
    </lineage>
</organism>
<evidence type="ECO:0008006" key="4">
    <source>
        <dbReference type="Google" id="ProtNLM"/>
    </source>
</evidence>
<evidence type="ECO:0000313" key="3">
    <source>
        <dbReference type="Proteomes" id="UP000799291"/>
    </source>
</evidence>
<keyword evidence="1" id="KW-0472">Membrane</keyword>
<keyword evidence="3" id="KW-1185">Reference proteome</keyword>
<keyword evidence="1" id="KW-1133">Transmembrane helix</keyword>
<proteinExistence type="predicted"/>
<keyword evidence="1" id="KW-0812">Transmembrane</keyword>
<evidence type="ECO:0000256" key="1">
    <source>
        <dbReference type="SAM" id="Phobius"/>
    </source>
</evidence>
<name>A0A6G1JAS3_9PLEO</name>